<dbReference type="PRINTS" id="PR00973">
    <property type="entry name" value="RIBOSOMALS17"/>
</dbReference>
<dbReference type="AlphaFoldDB" id="A0A6M5YYF8"/>
<dbReference type="NCBIfam" id="TIGR03635">
    <property type="entry name" value="uS17_bact"/>
    <property type="match status" value="1"/>
</dbReference>
<dbReference type="GO" id="GO:0006412">
    <property type="term" value="P:translation"/>
    <property type="evidence" value="ECO:0007669"/>
    <property type="project" value="UniProtKB-UniRule"/>
</dbReference>
<feature type="compositionally biased region" description="Pro residues" evidence="8">
    <location>
        <begin position="136"/>
        <end position="147"/>
    </location>
</feature>
<evidence type="ECO:0000313" key="9">
    <source>
        <dbReference type="EMBL" id="QJW98510.1"/>
    </source>
</evidence>
<dbReference type="PROSITE" id="PS00056">
    <property type="entry name" value="RIBOSOMAL_S17"/>
    <property type="match status" value="1"/>
</dbReference>
<dbReference type="GO" id="GO:0022627">
    <property type="term" value="C:cytosolic small ribosomal subunit"/>
    <property type="evidence" value="ECO:0007669"/>
    <property type="project" value="UniProtKB-UniRule"/>
</dbReference>
<dbReference type="InterPro" id="IPR019984">
    <property type="entry name" value="Ribosomal_uS17_bact/chlr"/>
</dbReference>
<reference evidence="10" key="1">
    <citation type="submission" date="2020-05" db="EMBL/GenBank/DDBJ databases">
        <title>Frigoriglobus tundricola gen. nov., sp. nov., a psychrotolerant cellulolytic planctomycete of the family Gemmataceae with two divergent copies of 16S rRNA gene.</title>
        <authorList>
            <person name="Kulichevskaya I.S."/>
            <person name="Ivanova A.A."/>
            <person name="Naumoff D.G."/>
            <person name="Beletsky A.V."/>
            <person name="Rijpstra W.I.C."/>
            <person name="Sinninghe Damste J.S."/>
            <person name="Mardanov A.V."/>
            <person name="Ravin N.V."/>
            <person name="Dedysh S.N."/>
        </authorList>
    </citation>
    <scope>NUCLEOTIDE SEQUENCE [LARGE SCALE GENOMIC DNA]</scope>
    <source>
        <strain evidence="10">PL17</strain>
    </source>
</reference>
<keyword evidence="10" id="KW-1185">Reference proteome</keyword>
<sequence>MPDSRPAGRTDFIAPSKQTTGRRVLEGVVTRDKASKTRRVEVERLVRQPKYGKFVKRRTVCYVHDERNEAHLGDIVLIVESRPLSKLKRWNLVKILKKAPSRTLSNLEGAVVVSYSRPQVYRRAPVLVPARSPTPITEPAPRPPRSAPPNVGSSTKPEQAGRVAPPSEHPDPAPAPPAIAPPESAPLLAALRSFLPYLYTDPVRALVPAPLVKLWNTYLRPMVLADLRAVKWVEEVLGPHRDRSSADPLNRNRRGDAVVQEMIDQLPERAWVLASEAVRLVEIIDVKVEQIRRGAEFYSLSPSIKLDLNPEWIHGLIQRLGLDTERAAMLSTPSPREPQLPGHFVLSCRAIDASGGPEGLWVGRPAVIEVAIEPTTRHESNDVWVVPHGTTESVRLAVRSPDADLSPGSFTLRNPPPPGRRVDFLCTPRRPGQLDLRFIVIEDGVDVFSALHSFTVGPS</sequence>
<dbReference type="KEGG" id="ftj:FTUN_6100"/>
<dbReference type="Proteomes" id="UP000503447">
    <property type="component" value="Chromosome"/>
</dbReference>
<evidence type="ECO:0000256" key="5">
    <source>
        <dbReference type="ARBA" id="ARBA00023274"/>
    </source>
</evidence>
<dbReference type="Pfam" id="PF00366">
    <property type="entry name" value="Ribosomal_S17"/>
    <property type="match status" value="1"/>
</dbReference>
<dbReference type="SUPFAM" id="SSF50249">
    <property type="entry name" value="Nucleic acid-binding proteins"/>
    <property type="match status" value="1"/>
</dbReference>
<keyword evidence="5 6" id="KW-0687">Ribonucleoprotein</keyword>
<protein>
    <recommendedName>
        <fullName evidence="6">Small ribosomal subunit protein uS17</fullName>
    </recommendedName>
</protein>
<organism evidence="9 10">
    <name type="scientific">Frigoriglobus tundricola</name>
    <dbReference type="NCBI Taxonomy" id="2774151"/>
    <lineage>
        <taxon>Bacteria</taxon>
        <taxon>Pseudomonadati</taxon>
        <taxon>Planctomycetota</taxon>
        <taxon>Planctomycetia</taxon>
        <taxon>Gemmatales</taxon>
        <taxon>Gemmataceae</taxon>
        <taxon>Frigoriglobus</taxon>
    </lineage>
</organism>
<dbReference type="NCBIfam" id="NF004123">
    <property type="entry name" value="PRK05610.1"/>
    <property type="match status" value="1"/>
</dbReference>
<dbReference type="InterPro" id="IPR012340">
    <property type="entry name" value="NA-bd_OB-fold"/>
</dbReference>
<dbReference type="InterPro" id="IPR019979">
    <property type="entry name" value="Ribosomal_uS17_CS"/>
</dbReference>
<evidence type="ECO:0000256" key="6">
    <source>
        <dbReference type="HAMAP-Rule" id="MF_01345"/>
    </source>
</evidence>
<dbReference type="PANTHER" id="PTHR10744:SF1">
    <property type="entry name" value="SMALL RIBOSOMAL SUBUNIT PROTEIN US17M"/>
    <property type="match status" value="1"/>
</dbReference>
<dbReference type="CDD" id="cd00364">
    <property type="entry name" value="Ribosomal_uS17"/>
    <property type="match status" value="1"/>
</dbReference>
<dbReference type="HAMAP" id="MF_01345_B">
    <property type="entry name" value="Ribosomal_uS17_B"/>
    <property type="match status" value="1"/>
</dbReference>
<accession>A0A6M5YYF8</accession>
<evidence type="ECO:0000256" key="8">
    <source>
        <dbReference type="SAM" id="MobiDB-lite"/>
    </source>
</evidence>
<evidence type="ECO:0000256" key="3">
    <source>
        <dbReference type="ARBA" id="ARBA00022884"/>
    </source>
</evidence>
<dbReference type="PANTHER" id="PTHR10744">
    <property type="entry name" value="40S RIBOSOMAL PROTEIN S11 FAMILY MEMBER"/>
    <property type="match status" value="1"/>
</dbReference>
<dbReference type="RefSeq" id="WP_390888597.1">
    <property type="nucleotide sequence ID" value="NZ_CP053452.2"/>
</dbReference>
<comment type="similarity">
    <text evidence="1 6 7">Belongs to the universal ribosomal protein uS17 family.</text>
</comment>
<dbReference type="InterPro" id="IPR000266">
    <property type="entry name" value="Ribosomal_uS17"/>
</dbReference>
<keyword evidence="2 6" id="KW-0699">rRNA-binding</keyword>
<evidence type="ECO:0000313" key="10">
    <source>
        <dbReference type="Proteomes" id="UP000503447"/>
    </source>
</evidence>
<evidence type="ECO:0000256" key="4">
    <source>
        <dbReference type="ARBA" id="ARBA00022980"/>
    </source>
</evidence>
<gene>
    <name evidence="6" type="primary">rpsQ</name>
    <name evidence="9" type="ORF">FTUN_6100</name>
</gene>
<dbReference type="Gene3D" id="2.40.50.140">
    <property type="entry name" value="Nucleic acid-binding proteins"/>
    <property type="match status" value="1"/>
</dbReference>
<proteinExistence type="inferred from homology"/>
<feature type="region of interest" description="Disordered" evidence="8">
    <location>
        <begin position="131"/>
        <end position="181"/>
    </location>
</feature>
<evidence type="ECO:0000256" key="7">
    <source>
        <dbReference type="RuleBase" id="RU003872"/>
    </source>
</evidence>
<dbReference type="GO" id="GO:0003735">
    <property type="term" value="F:structural constituent of ribosome"/>
    <property type="evidence" value="ECO:0007669"/>
    <property type="project" value="UniProtKB-UniRule"/>
</dbReference>
<evidence type="ECO:0000256" key="2">
    <source>
        <dbReference type="ARBA" id="ARBA00022730"/>
    </source>
</evidence>
<keyword evidence="3 6" id="KW-0694">RNA-binding</keyword>
<dbReference type="GO" id="GO:0019843">
    <property type="term" value="F:rRNA binding"/>
    <property type="evidence" value="ECO:0007669"/>
    <property type="project" value="UniProtKB-UniRule"/>
</dbReference>
<comment type="function">
    <text evidence="6">One of the primary rRNA binding proteins, it binds specifically to the 5'-end of 16S ribosomal RNA.</text>
</comment>
<dbReference type="EMBL" id="CP053452">
    <property type="protein sequence ID" value="QJW98510.1"/>
    <property type="molecule type" value="Genomic_DNA"/>
</dbReference>
<feature type="compositionally biased region" description="Pro residues" evidence="8">
    <location>
        <begin position="172"/>
        <end position="181"/>
    </location>
</feature>
<name>A0A6M5YYF8_9BACT</name>
<comment type="subunit">
    <text evidence="6">Part of the 30S ribosomal subunit.</text>
</comment>
<keyword evidence="4 6" id="KW-0689">Ribosomal protein</keyword>
<evidence type="ECO:0000256" key="1">
    <source>
        <dbReference type="ARBA" id="ARBA00010254"/>
    </source>
</evidence>